<proteinExistence type="predicted"/>
<organism evidence="1 2">
    <name type="scientific">Diaporthe ampelina</name>
    <dbReference type="NCBI Taxonomy" id="1214573"/>
    <lineage>
        <taxon>Eukaryota</taxon>
        <taxon>Fungi</taxon>
        <taxon>Dikarya</taxon>
        <taxon>Ascomycota</taxon>
        <taxon>Pezizomycotina</taxon>
        <taxon>Sordariomycetes</taxon>
        <taxon>Sordariomycetidae</taxon>
        <taxon>Diaporthales</taxon>
        <taxon>Diaporthaceae</taxon>
        <taxon>Diaporthe</taxon>
    </lineage>
</organism>
<protein>
    <submittedName>
        <fullName evidence="1">Uncharacterized protein</fullName>
    </submittedName>
</protein>
<sequence length="229" mass="24758">MVNKYTITIKNNSGAHQRYALFNKPPKVTSRVQSQIWTNVFATGNTPKGNTARFSMYTQYYAIVGTSEGSPADGVEVDVTGQRQVNLGATKPTGEVVPGTTLGLTVSDDAPWFEDNTYPDGAYVKSFEIKTKNDFTIAEAKKQKYVIGLGGAKAGTGSVGPAATFMPEPNVDYQIEPTNVYYLTFGNFTPGSLIDVNKIGSLCVIDYGVLNDDVVIVHDDHGNLVVQNQ</sequence>
<dbReference type="OrthoDB" id="5413269at2759"/>
<name>A0A0G2FY08_9PEZI</name>
<evidence type="ECO:0000313" key="1">
    <source>
        <dbReference type="EMBL" id="KKY38754.1"/>
    </source>
</evidence>
<reference evidence="1 2" key="1">
    <citation type="submission" date="2015-05" db="EMBL/GenBank/DDBJ databases">
        <title>Distinctive expansion of gene families associated with plant cell wall degradation and secondary metabolism in the genomes of grapevine trunk pathogens.</title>
        <authorList>
            <person name="Lawrence D.P."/>
            <person name="Travadon R."/>
            <person name="Rolshausen P.E."/>
            <person name="Baumgartner K."/>
        </authorList>
    </citation>
    <scope>NUCLEOTIDE SEQUENCE [LARGE SCALE GENOMIC DNA]</scope>
    <source>
        <strain evidence="1">DA912</strain>
    </source>
</reference>
<accession>A0A0G2FY08</accession>
<gene>
    <name evidence="1" type="ORF">UCDDA912_g01284</name>
</gene>
<dbReference type="AlphaFoldDB" id="A0A0G2FY08"/>
<evidence type="ECO:0000313" key="2">
    <source>
        <dbReference type="Proteomes" id="UP000034680"/>
    </source>
</evidence>
<dbReference type="EMBL" id="LCUC01000049">
    <property type="protein sequence ID" value="KKY38754.1"/>
    <property type="molecule type" value="Genomic_DNA"/>
</dbReference>
<dbReference type="Proteomes" id="UP000034680">
    <property type="component" value="Unassembled WGS sequence"/>
</dbReference>
<reference evidence="1 2" key="2">
    <citation type="submission" date="2015-05" db="EMBL/GenBank/DDBJ databases">
        <authorList>
            <person name="Morales-Cruz A."/>
            <person name="Amrine K.C."/>
            <person name="Cantu D."/>
        </authorList>
    </citation>
    <scope>NUCLEOTIDE SEQUENCE [LARGE SCALE GENOMIC DNA]</scope>
    <source>
        <strain evidence="1">DA912</strain>
    </source>
</reference>
<comment type="caution">
    <text evidence="1">The sequence shown here is derived from an EMBL/GenBank/DDBJ whole genome shotgun (WGS) entry which is preliminary data.</text>
</comment>
<keyword evidence="2" id="KW-1185">Reference proteome</keyword>
<dbReference type="STRING" id="1214573.A0A0G2FY08"/>